<keyword evidence="2" id="KW-1185">Reference proteome</keyword>
<evidence type="ECO:0000313" key="2">
    <source>
        <dbReference type="Proteomes" id="UP000195880"/>
    </source>
</evidence>
<evidence type="ECO:0000313" key="1">
    <source>
        <dbReference type="EMBL" id="ARX89245.1"/>
    </source>
</evidence>
<accession>A0A1Z1WS39</accession>
<dbReference type="AlphaFoldDB" id="A0A1Z1WS39"/>
<reference evidence="1 2" key="1">
    <citation type="submission" date="2017-05" db="EMBL/GenBank/DDBJ databases">
        <title>Streptomyces alboflavus Genome sequencing and assembly.</title>
        <authorList>
            <person name="Wang Y."/>
            <person name="Du B."/>
            <person name="Ding Y."/>
            <person name="Liu H."/>
            <person name="Hou Q."/>
            <person name="Liu K."/>
            <person name="Wang C."/>
            <person name="Yao L."/>
        </authorList>
    </citation>
    <scope>NUCLEOTIDE SEQUENCE [LARGE SCALE GENOMIC DNA]</scope>
    <source>
        <strain evidence="1 2">MDJK44</strain>
    </source>
</reference>
<organism evidence="1 2">
    <name type="scientific">Streptomyces alboflavus</name>
    <dbReference type="NCBI Taxonomy" id="67267"/>
    <lineage>
        <taxon>Bacteria</taxon>
        <taxon>Bacillati</taxon>
        <taxon>Actinomycetota</taxon>
        <taxon>Actinomycetes</taxon>
        <taxon>Kitasatosporales</taxon>
        <taxon>Streptomycetaceae</taxon>
        <taxon>Streptomyces</taxon>
    </lineage>
</organism>
<dbReference type="Proteomes" id="UP000195880">
    <property type="component" value="Chromosome"/>
</dbReference>
<proteinExistence type="predicted"/>
<protein>
    <submittedName>
        <fullName evidence="1">Uncharacterized protein</fullName>
    </submittedName>
</protein>
<name>A0A1Z1WS39_9ACTN</name>
<sequence>MVDQASSGVRETCRVVRSTRRVLSRLSIWRRVRDRAGWLTPRAIAALGEGAFGVDRHEGAQMPQFDVCGVPASGPDGCRGPAPSIHNQEA</sequence>
<dbReference type="EMBL" id="CP021748">
    <property type="protein sequence ID" value="ARX89245.1"/>
    <property type="molecule type" value="Genomic_DNA"/>
</dbReference>
<gene>
    <name evidence="1" type="ORF">SMD44_08732</name>
</gene>
<dbReference type="KEGG" id="salf:SMD44_08732"/>